<proteinExistence type="inferred from homology"/>
<dbReference type="Proteomes" id="UP000266328">
    <property type="component" value="Unassembled WGS sequence"/>
</dbReference>
<dbReference type="InterPro" id="IPR000415">
    <property type="entry name" value="Nitroreductase-like"/>
</dbReference>
<dbReference type="InterPro" id="IPR023312">
    <property type="entry name" value="Put_nitroreductase_C_bac"/>
</dbReference>
<comment type="caution">
    <text evidence="4">The sequence shown here is derived from an EMBL/GenBank/DDBJ whole genome shotgun (WGS) entry which is preliminary data.</text>
</comment>
<dbReference type="PANTHER" id="PTHR43673:SF10">
    <property type="entry name" value="NADH DEHYDROGENASE_NAD(P)H NITROREDUCTASE XCC3605-RELATED"/>
    <property type="match status" value="1"/>
</dbReference>
<dbReference type="OrthoDB" id="9804207at2"/>
<dbReference type="Gene3D" id="2.20.180.10">
    <property type="entry name" value="putative fmn-dependent nitroreductase like domains"/>
    <property type="match status" value="1"/>
</dbReference>
<dbReference type="CDD" id="cd02062">
    <property type="entry name" value="Nitro_FMN_reductase"/>
    <property type="match status" value="1"/>
</dbReference>
<dbReference type="RefSeq" id="WP_119088668.1">
    <property type="nucleotide sequence ID" value="NZ_QXIS01000007.1"/>
</dbReference>
<dbReference type="EMBL" id="QXIS01000007">
    <property type="protein sequence ID" value="RIE06570.1"/>
    <property type="molecule type" value="Genomic_DNA"/>
</dbReference>
<dbReference type="PANTHER" id="PTHR43673">
    <property type="entry name" value="NAD(P)H NITROREDUCTASE YDGI-RELATED"/>
    <property type="match status" value="1"/>
</dbReference>
<protein>
    <submittedName>
        <fullName evidence="4">Nitroreductase</fullName>
    </submittedName>
</protein>
<evidence type="ECO:0000256" key="2">
    <source>
        <dbReference type="ARBA" id="ARBA00023002"/>
    </source>
</evidence>
<accession>A0A398CWJ4</accession>
<dbReference type="InterPro" id="IPR029479">
    <property type="entry name" value="Nitroreductase"/>
</dbReference>
<dbReference type="Gene3D" id="3.40.109.10">
    <property type="entry name" value="NADH Oxidase"/>
    <property type="match status" value="1"/>
</dbReference>
<dbReference type="AlphaFoldDB" id="A0A398CWJ4"/>
<name>A0A398CWJ4_9BACT</name>
<evidence type="ECO:0000256" key="1">
    <source>
        <dbReference type="ARBA" id="ARBA00007118"/>
    </source>
</evidence>
<organism evidence="4 5">
    <name type="scientific">Candidatus Cryosericum terrychapinii</name>
    <dbReference type="NCBI Taxonomy" id="2290919"/>
    <lineage>
        <taxon>Bacteria</taxon>
        <taxon>Pseudomonadati</taxon>
        <taxon>Caldisericota/Cryosericota group</taxon>
        <taxon>Candidatus Cryosericota</taxon>
        <taxon>Candidatus Cryosericia</taxon>
        <taxon>Candidatus Cryosericales</taxon>
        <taxon>Candidatus Cryosericaceae</taxon>
        <taxon>Candidatus Cryosericum</taxon>
    </lineage>
</organism>
<sequence length="189" mass="21137">MMKDLVLKNRSYRRFYENAEIDCRTLRELVDLARLSASASNKQPLRYMLSCTKEKNGLIFPTLAWADYLKDWSGPSVGERPSAYIVVLADKEISVNFNWDAGICSQNILLGAVEKGLGGCIIGSVDKLSLKQALSIPDTYEIVFVLALGKPKEHVVIEPVPASGDIKYWRDAEETHHVPKRSLEDLIIG</sequence>
<evidence type="ECO:0000313" key="5">
    <source>
        <dbReference type="Proteomes" id="UP000266328"/>
    </source>
</evidence>
<dbReference type="SUPFAM" id="SSF55469">
    <property type="entry name" value="FMN-dependent nitroreductase-like"/>
    <property type="match status" value="1"/>
</dbReference>
<keyword evidence="5" id="KW-1185">Reference proteome</keyword>
<feature type="domain" description="Nitroreductase" evidence="3">
    <location>
        <begin position="10"/>
        <end position="150"/>
    </location>
</feature>
<reference evidence="4 5" key="1">
    <citation type="submission" date="2018-09" db="EMBL/GenBank/DDBJ databases">
        <title>Discovery and Ecogenomic Context for Candidatus Cryosericales, a Global Caldiserica Order Active in Thawing Permafrost.</title>
        <authorList>
            <person name="Martinez M.A."/>
            <person name="Woodcroft B.J."/>
            <person name="Ignacio Espinoza J.C."/>
            <person name="Zayed A."/>
            <person name="Singleton C.M."/>
            <person name="Boyd J."/>
            <person name="Li Y.-F."/>
            <person name="Purvine S."/>
            <person name="Maughan H."/>
            <person name="Hodgkins S.B."/>
            <person name="Anderson D."/>
            <person name="Sederholm M."/>
            <person name="Temperton B."/>
            <person name="Saleska S.R."/>
            <person name="Tyson G.W."/>
            <person name="Rich V.I."/>
        </authorList>
    </citation>
    <scope>NUCLEOTIDE SEQUENCE [LARGE SCALE GENOMIC DNA]</scope>
    <source>
        <strain evidence="4 5">SMC7</strain>
    </source>
</reference>
<dbReference type="GO" id="GO:0016491">
    <property type="term" value="F:oxidoreductase activity"/>
    <property type="evidence" value="ECO:0007669"/>
    <property type="project" value="UniProtKB-KW"/>
</dbReference>
<keyword evidence="2" id="KW-0560">Oxidoreductase</keyword>
<evidence type="ECO:0000313" key="4">
    <source>
        <dbReference type="EMBL" id="RIE06570.1"/>
    </source>
</evidence>
<comment type="similarity">
    <text evidence="1">Belongs to the nitroreductase family.</text>
</comment>
<dbReference type="Pfam" id="PF00881">
    <property type="entry name" value="Nitroreductase"/>
    <property type="match status" value="1"/>
</dbReference>
<evidence type="ECO:0000259" key="3">
    <source>
        <dbReference type="Pfam" id="PF00881"/>
    </source>
</evidence>
<gene>
    <name evidence="4" type="ORF">SMC7_01780</name>
</gene>